<evidence type="ECO:0000256" key="1">
    <source>
        <dbReference type="SAM" id="MobiDB-lite"/>
    </source>
</evidence>
<feature type="region of interest" description="Disordered" evidence="1">
    <location>
        <begin position="1"/>
        <end position="21"/>
    </location>
</feature>
<evidence type="ECO:0008006" key="4">
    <source>
        <dbReference type="Google" id="ProtNLM"/>
    </source>
</evidence>
<dbReference type="Proteomes" id="UP001055105">
    <property type="component" value="Unassembled WGS sequence"/>
</dbReference>
<comment type="caution">
    <text evidence="2">The sequence shown here is derived from an EMBL/GenBank/DDBJ whole genome shotgun (WGS) entry which is preliminary data.</text>
</comment>
<organism evidence="2 3">
    <name type="scientific">Alistipes finegoldii</name>
    <dbReference type="NCBI Taxonomy" id="214856"/>
    <lineage>
        <taxon>Bacteria</taxon>
        <taxon>Pseudomonadati</taxon>
        <taxon>Bacteroidota</taxon>
        <taxon>Bacteroidia</taxon>
        <taxon>Bacteroidales</taxon>
        <taxon>Rikenellaceae</taxon>
        <taxon>Alistipes</taxon>
    </lineage>
</organism>
<dbReference type="RefSeq" id="WP_009597010.1">
    <property type="nucleotide sequence ID" value="NZ_AP025581.1"/>
</dbReference>
<feature type="compositionally biased region" description="Basic and acidic residues" evidence="1">
    <location>
        <begin position="7"/>
        <end position="21"/>
    </location>
</feature>
<protein>
    <recommendedName>
        <fullName evidence="4">DUF3945 domain-containing protein</fullName>
    </recommendedName>
</protein>
<gene>
    <name evidence="2" type="ORF">CE91St16_27690</name>
</gene>
<evidence type="ECO:0000313" key="2">
    <source>
        <dbReference type="EMBL" id="GKI19861.1"/>
    </source>
</evidence>
<sequence length="268" mass="30792">MEASQTFKDKRSRLTKEQRERVTPELVEEIMEKHVSPEHWPSFRRRHKAEFRKIAEGYVSQCMTFSAKDTKRPYKARIKGLLVSEVNGEERISFDFLFAQRKLVIPNRMQIKNGQDAINISDEQIEKLKAGAFLDELLVSEKGAKFFAEVDTELNRLAIAEATYVRAPKTLHGSILTPEQSNAIMSGKSMEYERENPNDKSQVFVLKARYSPIYYTIRSESVLDKDGKPLVRSVSVSVDPSQTLQSVEEAVKMSAQKTKKRVSQQRQM</sequence>
<accession>A0AA37KX43</accession>
<evidence type="ECO:0000313" key="3">
    <source>
        <dbReference type="Proteomes" id="UP001055105"/>
    </source>
</evidence>
<proteinExistence type="predicted"/>
<dbReference type="EMBL" id="BQOL01000002">
    <property type="protein sequence ID" value="GKI19861.1"/>
    <property type="molecule type" value="Genomic_DNA"/>
</dbReference>
<name>A0AA37KX43_9BACT</name>
<reference evidence="2" key="1">
    <citation type="submission" date="2022-01" db="EMBL/GenBank/DDBJ databases">
        <title>Novel bile acid biosynthetic pathways are enriched in the microbiome of centenarians.</title>
        <authorList>
            <person name="Sato Y."/>
            <person name="Atarashi K."/>
            <person name="Plichta R.D."/>
            <person name="Arai Y."/>
            <person name="Sasajima S."/>
            <person name="Kearney M.S."/>
            <person name="Suda W."/>
            <person name="Takeshita K."/>
            <person name="Sasaki T."/>
            <person name="Okamoto S."/>
            <person name="Skelly N.A."/>
            <person name="Okamura Y."/>
            <person name="Vlamakis H."/>
            <person name="Li Y."/>
            <person name="Tanoue T."/>
            <person name="Takei H."/>
            <person name="Nittono H."/>
            <person name="Narushima S."/>
            <person name="Irie J."/>
            <person name="Itoh H."/>
            <person name="Moriya K."/>
            <person name="Sugiura Y."/>
            <person name="Suematsu M."/>
            <person name="Moritoki N."/>
            <person name="Shibata S."/>
            <person name="Littman R.D."/>
            <person name="Fischbach A.M."/>
            <person name="Uwamino Y."/>
            <person name="Inoue T."/>
            <person name="Honda A."/>
            <person name="Hattori M."/>
            <person name="Murai T."/>
            <person name="Xavier J.R."/>
            <person name="Hirose N."/>
            <person name="Honda K."/>
        </authorList>
    </citation>
    <scope>NUCLEOTIDE SEQUENCE</scope>
    <source>
        <strain evidence="2">CE91-St16</strain>
    </source>
</reference>
<dbReference type="AlphaFoldDB" id="A0AA37KX43"/>